<keyword evidence="4" id="KW-1185">Reference proteome</keyword>
<dbReference type="EMBL" id="CP111020">
    <property type="protein sequence ID" value="WAR14784.1"/>
    <property type="molecule type" value="Genomic_DNA"/>
</dbReference>
<dbReference type="PANTHER" id="PTHR21780:SF0">
    <property type="entry name" value="TRANSMEMBRANE PROTEIN 209"/>
    <property type="match status" value="1"/>
</dbReference>
<keyword evidence="2" id="KW-1133">Transmembrane helix</keyword>
<dbReference type="Pfam" id="PF09786">
    <property type="entry name" value="CytochromB561_N"/>
    <property type="match status" value="2"/>
</dbReference>
<name>A0ABY7F0P4_MYAAR</name>
<organism evidence="3 4">
    <name type="scientific">Mya arenaria</name>
    <name type="common">Soft-shell clam</name>
    <dbReference type="NCBI Taxonomy" id="6604"/>
    <lineage>
        <taxon>Eukaryota</taxon>
        <taxon>Metazoa</taxon>
        <taxon>Spiralia</taxon>
        <taxon>Lophotrochozoa</taxon>
        <taxon>Mollusca</taxon>
        <taxon>Bivalvia</taxon>
        <taxon>Autobranchia</taxon>
        <taxon>Heteroconchia</taxon>
        <taxon>Euheterodonta</taxon>
        <taxon>Imparidentia</taxon>
        <taxon>Neoheterodontei</taxon>
        <taxon>Myida</taxon>
        <taxon>Myoidea</taxon>
        <taxon>Myidae</taxon>
        <taxon>Mya</taxon>
    </lineage>
</organism>
<evidence type="ECO:0000256" key="2">
    <source>
        <dbReference type="SAM" id="Phobius"/>
    </source>
</evidence>
<dbReference type="PANTHER" id="PTHR21780">
    <property type="entry name" value="TRANSMEMBRANE PROTEIN 209"/>
    <property type="match status" value="1"/>
</dbReference>
<proteinExistence type="predicted"/>
<feature type="transmembrane region" description="Helical" evidence="2">
    <location>
        <begin position="60"/>
        <end position="81"/>
    </location>
</feature>
<evidence type="ECO:0000313" key="3">
    <source>
        <dbReference type="EMBL" id="WAR14784.1"/>
    </source>
</evidence>
<sequence length="489" mass="54286">MVQGQTCSPIVDKSWKKRLTQKDVQHAQRNVMACGVAIFLLYIDMNIFFLSAVLQIGRTVFWYIEVSLIVVLVFSIVSDVFKCLSYYVFNNKLEVTQIQKRLLGVKDNDPGFSLSPIRSSAPSNSENSLVFSSSTPSSSHTAYSPSSHWSSNAAMTPTNLGSFNASHTYASPRNSFLSASGHASLDRSGFQTSGGHLSGFSNSSFTPYSPGASLSSLDGSGLQSRLSLSSSFRSPSPSDKMTDLQSLSVYLKEQDEKDYKAALSCQDMSLNSSSFWSYGRPSLDLSHVFRKNQYQLASRSPQSHKSRTDDSDNMGEEVWRPLGVTDDDLFLWIERLRKWLGNTIMVKLSREIDAINLQLRKIGSEDTEIGEVGVSTLKQLALTKVAHVPTLNMMVPYLDCTSNQEYMVKRIKELGSDGCVSEFLWNRGGGGGQYGKPWSEHLPTDTQGRNNMFHAILFFLYHIQHKENGMLGRVNLGMSGVNLLCVLDK</sequence>
<feature type="transmembrane region" description="Helical" evidence="2">
    <location>
        <begin position="31"/>
        <end position="54"/>
    </location>
</feature>
<feature type="compositionally biased region" description="Low complexity" evidence="1">
    <location>
        <begin position="123"/>
        <end position="139"/>
    </location>
</feature>
<feature type="region of interest" description="Disordered" evidence="1">
    <location>
        <begin position="116"/>
        <end position="139"/>
    </location>
</feature>
<keyword evidence="2" id="KW-0472">Membrane</keyword>
<reference evidence="3" key="1">
    <citation type="submission" date="2022-11" db="EMBL/GenBank/DDBJ databases">
        <title>Centuries of genome instability and evolution in soft-shell clam transmissible cancer (bioRxiv).</title>
        <authorList>
            <person name="Hart S.F.M."/>
            <person name="Yonemitsu M.A."/>
            <person name="Giersch R.M."/>
            <person name="Beal B.F."/>
            <person name="Arriagada G."/>
            <person name="Davis B.W."/>
            <person name="Ostrander E.A."/>
            <person name="Goff S.P."/>
            <person name="Metzger M.J."/>
        </authorList>
    </citation>
    <scope>NUCLEOTIDE SEQUENCE</scope>
    <source>
        <strain evidence="3">MELC-2E11</strain>
        <tissue evidence="3">Siphon/mantle</tissue>
    </source>
</reference>
<evidence type="ECO:0000256" key="1">
    <source>
        <dbReference type="SAM" id="MobiDB-lite"/>
    </source>
</evidence>
<evidence type="ECO:0000313" key="4">
    <source>
        <dbReference type="Proteomes" id="UP001164746"/>
    </source>
</evidence>
<gene>
    <name evidence="3" type="ORF">MAR_004889</name>
</gene>
<dbReference type="InterPro" id="IPR019176">
    <property type="entry name" value="Cytochrome_B561-rel"/>
</dbReference>
<accession>A0ABY7F0P4</accession>
<protein>
    <submittedName>
        <fullName evidence="3">TM209-like protein</fullName>
    </submittedName>
</protein>
<feature type="region of interest" description="Disordered" evidence="1">
    <location>
        <begin position="296"/>
        <end position="316"/>
    </location>
</feature>
<keyword evidence="2" id="KW-0812">Transmembrane</keyword>
<dbReference type="Proteomes" id="UP001164746">
    <property type="component" value="Chromosome 9"/>
</dbReference>